<accession>A0A7Z2VN60</accession>
<keyword evidence="1" id="KW-0378">Hydrolase</keyword>
<evidence type="ECO:0000313" key="2">
    <source>
        <dbReference type="Proteomes" id="UP000502248"/>
    </source>
</evidence>
<dbReference type="NCBIfam" id="TIGR01460">
    <property type="entry name" value="HAD-SF-IIA"/>
    <property type="match status" value="1"/>
</dbReference>
<dbReference type="GO" id="GO:0005737">
    <property type="term" value="C:cytoplasm"/>
    <property type="evidence" value="ECO:0007669"/>
    <property type="project" value="TreeGrafter"/>
</dbReference>
<dbReference type="EMBL" id="CP051680">
    <property type="protein sequence ID" value="QJD86154.1"/>
    <property type="molecule type" value="Genomic_DNA"/>
</dbReference>
<name>A0A7Z2VN60_9BACL</name>
<dbReference type="Proteomes" id="UP000502248">
    <property type="component" value="Chromosome"/>
</dbReference>
<proteinExistence type="predicted"/>
<dbReference type="SUPFAM" id="SSF56784">
    <property type="entry name" value="HAD-like"/>
    <property type="match status" value="1"/>
</dbReference>
<dbReference type="PANTHER" id="PTHR19288:SF46">
    <property type="entry name" value="HALOACID DEHALOGENASE-LIKE HYDROLASE DOMAIN-CONTAINING PROTEIN 2"/>
    <property type="match status" value="1"/>
</dbReference>
<dbReference type="InterPro" id="IPR023214">
    <property type="entry name" value="HAD_sf"/>
</dbReference>
<protein>
    <submittedName>
        <fullName evidence="1">HAD-IIA family hydrolase</fullName>
    </submittedName>
</protein>
<keyword evidence="2" id="KW-1185">Reference proteome</keyword>
<dbReference type="KEGG" id="cheb:HH215_25230"/>
<dbReference type="Gene3D" id="3.40.50.1000">
    <property type="entry name" value="HAD superfamily/HAD-like"/>
    <property type="match status" value="2"/>
</dbReference>
<reference evidence="1 2" key="1">
    <citation type="submission" date="2020-04" db="EMBL/GenBank/DDBJ databases">
        <title>Genome sequencing of novel species.</title>
        <authorList>
            <person name="Heo J."/>
            <person name="Kim S.-J."/>
            <person name="Kim J.-S."/>
            <person name="Hong S.-B."/>
            <person name="Kwon S.-W."/>
        </authorList>
    </citation>
    <scope>NUCLEOTIDE SEQUENCE [LARGE SCALE GENOMIC DNA]</scope>
    <source>
        <strain evidence="1 2">MFER-1</strain>
    </source>
</reference>
<dbReference type="PANTHER" id="PTHR19288">
    <property type="entry name" value="4-NITROPHENYLPHOSPHATASE-RELATED"/>
    <property type="match status" value="1"/>
</dbReference>
<dbReference type="Pfam" id="PF13242">
    <property type="entry name" value="Hydrolase_like"/>
    <property type="match status" value="1"/>
</dbReference>
<dbReference type="RefSeq" id="WP_169282406.1">
    <property type="nucleotide sequence ID" value="NZ_CP051680.1"/>
</dbReference>
<dbReference type="Pfam" id="PF13344">
    <property type="entry name" value="Hydrolase_6"/>
    <property type="match status" value="1"/>
</dbReference>
<dbReference type="GO" id="GO:0016791">
    <property type="term" value="F:phosphatase activity"/>
    <property type="evidence" value="ECO:0007669"/>
    <property type="project" value="TreeGrafter"/>
</dbReference>
<dbReference type="InterPro" id="IPR036412">
    <property type="entry name" value="HAD-like_sf"/>
</dbReference>
<sequence length="275" mass="30699">MNRVIEKNTKALFFDLDGCIYYGRKLAERANELLELLRSGGIRIGFITNNSREDAAEIGRKLSGMGLRLNDEQIVNATEAVASYLTERYGRVNVKVAGSESLRRAIAGQGHRLLEWEAREIADTIVIGRDTEFDYRRLQRIVDESFRGARLLSTNADRSHPGEDGRVIPETGSLMAAIESIVGSSVKSIGKPDNCLYELAMRAYKLTPSECVMVGDNLATDIAGADRIGMKSVWIRQSGSDLQDRLPIKPTFTVGKLSELYELLLSEREYSDYRV</sequence>
<gene>
    <name evidence="1" type="ORF">HH215_25230</name>
</gene>
<dbReference type="AlphaFoldDB" id="A0A7Z2VN60"/>
<dbReference type="InterPro" id="IPR006357">
    <property type="entry name" value="HAD-SF_hydro_IIA"/>
</dbReference>
<evidence type="ECO:0000313" key="1">
    <source>
        <dbReference type="EMBL" id="QJD86154.1"/>
    </source>
</evidence>
<organism evidence="1 2">
    <name type="scientific">Cohnella herbarum</name>
    <dbReference type="NCBI Taxonomy" id="2728023"/>
    <lineage>
        <taxon>Bacteria</taxon>
        <taxon>Bacillati</taxon>
        <taxon>Bacillota</taxon>
        <taxon>Bacilli</taxon>
        <taxon>Bacillales</taxon>
        <taxon>Paenibacillaceae</taxon>
        <taxon>Cohnella</taxon>
    </lineage>
</organism>